<name>A0A4V6HZB9_9HELI</name>
<evidence type="ECO:0000313" key="3">
    <source>
        <dbReference type="Proteomes" id="UP000029878"/>
    </source>
</evidence>
<reference evidence="2 3" key="1">
    <citation type="journal article" date="2014" name="Genome Announc.">
        <title>Draft genome sequences of eight enterohepatic helicobacter species isolated from both laboratory and wild rodents.</title>
        <authorList>
            <person name="Sheh A."/>
            <person name="Shen Z."/>
            <person name="Fox J.G."/>
        </authorList>
    </citation>
    <scope>NUCLEOTIDE SEQUENCE [LARGE SCALE GENOMIC DNA]</scope>
    <source>
        <strain evidence="2 3">ATCC 700114</strain>
    </source>
</reference>
<dbReference type="Pfam" id="PF07007">
    <property type="entry name" value="LprI"/>
    <property type="match status" value="1"/>
</dbReference>
<organism evidence="2 3">
    <name type="scientific">Helicobacter trogontum</name>
    <dbReference type="NCBI Taxonomy" id="50960"/>
    <lineage>
        <taxon>Bacteria</taxon>
        <taxon>Pseudomonadati</taxon>
        <taxon>Campylobacterota</taxon>
        <taxon>Epsilonproteobacteria</taxon>
        <taxon>Campylobacterales</taxon>
        <taxon>Helicobacteraceae</taxon>
        <taxon>Helicobacter</taxon>
    </lineage>
</organism>
<protein>
    <submittedName>
        <fullName evidence="2">DUF1311 domain-containing protein</fullName>
    </submittedName>
</protein>
<dbReference type="Gene3D" id="1.20.1270.180">
    <property type="match status" value="1"/>
</dbReference>
<evidence type="ECO:0000259" key="1">
    <source>
        <dbReference type="Pfam" id="PF07007"/>
    </source>
</evidence>
<dbReference type="AlphaFoldDB" id="A0A4V6HZB9"/>
<evidence type="ECO:0000313" key="2">
    <source>
        <dbReference type="EMBL" id="TLD83772.1"/>
    </source>
</evidence>
<dbReference type="EMBL" id="JRPL02000005">
    <property type="protein sequence ID" value="TLD83772.1"/>
    <property type="molecule type" value="Genomic_DNA"/>
</dbReference>
<gene>
    <name evidence="2" type="ORF">LS81_003250</name>
</gene>
<feature type="domain" description="Lysozyme inhibitor LprI-like N-terminal" evidence="1">
    <location>
        <begin position="105"/>
        <end position="215"/>
    </location>
</feature>
<accession>A0A4V6HZB9</accession>
<dbReference type="RefSeq" id="WP_034345220.1">
    <property type="nucleotide sequence ID" value="NZ_FZNG01000016.1"/>
</dbReference>
<dbReference type="InterPro" id="IPR009739">
    <property type="entry name" value="LprI-like_N"/>
</dbReference>
<dbReference type="Proteomes" id="UP000029878">
    <property type="component" value="Unassembled WGS sequence"/>
</dbReference>
<sequence>MCIFTKLLFNVASATRAVVRIKISLFLILMIVANVTFADNESLQKFFEDFNASKDKQEYVKTQCDEQILKTKASLKNVTLQERTYRIKVAQIECEYQSLSGVFSSTQGILAALHYAYNEYDKLLNKYYKLYQTEIKKQKNKDLREELLSPGLNINEKVDILLDEQKAWLKLRDSYEAYIIAQHAHVYDINGGGTIYKIDASLARLAFLKKRVDELFYRYLMITRDNGIEFHDMFYCDCGNNGD</sequence>
<dbReference type="OrthoDB" id="5330043at2"/>
<proteinExistence type="predicted"/>
<comment type="caution">
    <text evidence="2">The sequence shown here is derived from an EMBL/GenBank/DDBJ whole genome shotgun (WGS) entry which is preliminary data.</text>
</comment>